<keyword evidence="3 6" id="KW-0812">Transmembrane</keyword>
<reference evidence="9" key="2">
    <citation type="submission" date="2012-11" db="EMBL/GenBank/DDBJ databases">
        <authorList>
            <person name="Kuo A."/>
            <person name="Curtis B.A."/>
            <person name="Tanifuji G."/>
            <person name="Burki F."/>
            <person name="Gruber A."/>
            <person name="Irimia M."/>
            <person name="Maruyama S."/>
            <person name="Arias M.C."/>
            <person name="Ball S.G."/>
            <person name="Gile G.H."/>
            <person name="Hirakawa Y."/>
            <person name="Hopkins J.F."/>
            <person name="Rensing S.A."/>
            <person name="Schmutz J."/>
            <person name="Symeonidi A."/>
            <person name="Elias M."/>
            <person name="Eveleigh R.J."/>
            <person name="Herman E.K."/>
            <person name="Klute M.J."/>
            <person name="Nakayama T."/>
            <person name="Obornik M."/>
            <person name="Reyes-Prieto A."/>
            <person name="Armbrust E.V."/>
            <person name="Aves S.J."/>
            <person name="Beiko R.G."/>
            <person name="Coutinho P."/>
            <person name="Dacks J.B."/>
            <person name="Durnford D.G."/>
            <person name="Fast N.M."/>
            <person name="Green B.R."/>
            <person name="Grisdale C."/>
            <person name="Hempe F."/>
            <person name="Henrissat B."/>
            <person name="Hoppner M.P."/>
            <person name="Ishida K.-I."/>
            <person name="Kim E."/>
            <person name="Koreny L."/>
            <person name="Kroth P.G."/>
            <person name="Liu Y."/>
            <person name="Malik S.-B."/>
            <person name="Maier U.G."/>
            <person name="McRose D."/>
            <person name="Mock T."/>
            <person name="Neilson J.A."/>
            <person name="Onodera N.T."/>
            <person name="Poole A.M."/>
            <person name="Pritham E.J."/>
            <person name="Richards T.A."/>
            <person name="Rocap G."/>
            <person name="Roy S.W."/>
            <person name="Sarai C."/>
            <person name="Schaack S."/>
            <person name="Shirato S."/>
            <person name="Slamovits C.H."/>
            <person name="Spencer D.F."/>
            <person name="Suzuki S."/>
            <person name="Worden A.Z."/>
            <person name="Zauner S."/>
            <person name="Barry K."/>
            <person name="Bell C."/>
            <person name="Bharti A.K."/>
            <person name="Crow J.A."/>
            <person name="Grimwood J."/>
            <person name="Kramer R."/>
            <person name="Lindquist E."/>
            <person name="Lucas S."/>
            <person name="Salamov A."/>
            <person name="McFadden G.I."/>
            <person name="Lane C.E."/>
            <person name="Keeling P.J."/>
            <person name="Gray M.W."/>
            <person name="Grigoriev I.V."/>
            <person name="Archibald J.M."/>
        </authorList>
    </citation>
    <scope>NUCLEOTIDE SEQUENCE</scope>
    <source>
        <strain evidence="9">CCMP2712</strain>
    </source>
</reference>
<dbReference type="Gene3D" id="1.20.1250.20">
    <property type="entry name" value="MFS general substrate transporter like domains"/>
    <property type="match status" value="2"/>
</dbReference>
<dbReference type="InterPro" id="IPR036259">
    <property type="entry name" value="MFS_trans_sf"/>
</dbReference>
<dbReference type="eggNOG" id="KOG3764">
    <property type="taxonomic scope" value="Eukaryota"/>
</dbReference>
<reference evidence="7 9" key="1">
    <citation type="journal article" date="2012" name="Nature">
        <title>Algal genomes reveal evolutionary mosaicism and the fate of nucleomorphs.</title>
        <authorList>
            <consortium name="DOE Joint Genome Institute"/>
            <person name="Curtis B.A."/>
            <person name="Tanifuji G."/>
            <person name="Burki F."/>
            <person name="Gruber A."/>
            <person name="Irimia M."/>
            <person name="Maruyama S."/>
            <person name="Arias M.C."/>
            <person name="Ball S.G."/>
            <person name="Gile G.H."/>
            <person name="Hirakawa Y."/>
            <person name="Hopkins J.F."/>
            <person name="Kuo A."/>
            <person name="Rensing S.A."/>
            <person name="Schmutz J."/>
            <person name="Symeonidi A."/>
            <person name="Elias M."/>
            <person name="Eveleigh R.J."/>
            <person name="Herman E.K."/>
            <person name="Klute M.J."/>
            <person name="Nakayama T."/>
            <person name="Obornik M."/>
            <person name="Reyes-Prieto A."/>
            <person name="Armbrust E.V."/>
            <person name="Aves S.J."/>
            <person name="Beiko R.G."/>
            <person name="Coutinho P."/>
            <person name="Dacks J.B."/>
            <person name="Durnford D.G."/>
            <person name="Fast N.M."/>
            <person name="Green B.R."/>
            <person name="Grisdale C.J."/>
            <person name="Hempel F."/>
            <person name="Henrissat B."/>
            <person name="Hoppner M.P."/>
            <person name="Ishida K."/>
            <person name="Kim E."/>
            <person name="Koreny L."/>
            <person name="Kroth P.G."/>
            <person name="Liu Y."/>
            <person name="Malik S.B."/>
            <person name="Maier U.G."/>
            <person name="McRose D."/>
            <person name="Mock T."/>
            <person name="Neilson J.A."/>
            <person name="Onodera N.T."/>
            <person name="Poole A.M."/>
            <person name="Pritham E.J."/>
            <person name="Richards T.A."/>
            <person name="Rocap G."/>
            <person name="Roy S.W."/>
            <person name="Sarai C."/>
            <person name="Schaack S."/>
            <person name="Shirato S."/>
            <person name="Slamovits C.H."/>
            <person name="Spencer D.F."/>
            <person name="Suzuki S."/>
            <person name="Worden A.Z."/>
            <person name="Zauner S."/>
            <person name="Barry K."/>
            <person name="Bell C."/>
            <person name="Bharti A.K."/>
            <person name="Crow J.A."/>
            <person name="Grimwood J."/>
            <person name="Kramer R."/>
            <person name="Lindquist E."/>
            <person name="Lucas S."/>
            <person name="Salamov A."/>
            <person name="McFadden G.I."/>
            <person name="Lane C.E."/>
            <person name="Keeling P.J."/>
            <person name="Gray M.W."/>
            <person name="Grigoriev I.V."/>
            <person name="Archibald J.M."/>
        </authorList>
    </citation>
    <scope>NUCLEOTIDE SEQUENCE</scope>
    <source>
        <strain evidence="7 9">CCMP2712</strain>
    </source>
</reference>
<dbReference type="InterPro" id="IPR011701">
    <property type="entry name" value="MFS"/>
</dbReference>
<keyword evidence="2" id="KW-0813">Transport</keyword>
<evidence type="ECO:0000256" key="5">
    <source>
        <dbReference type="ARBA" id="ARBA00023136"/>
    </source>
</evidence>
<accession>L1K2H8</accession>
<dbReference type="PaxDb" id="55529-EKX55041"/>
<reference evidence="8" key="3">
    <citation type="submission" date="2016-03" db="UniProtKB">
        <authorList>
            <consortium name="EnsemblProtists"/>
        </authorList>
    </citation>
    <scope>IDENTIFICATION</scope>
</reference>
<evidence type="ECO:0000256" key="2">
    <source>
        <dbReference type="ARBA" id="ARBA00022448"/>
    </source>
</evidence>
<protein>
    <recommendedName>
        <fullName evidence="10">Major facilitator superfamily (MFS) profile domain-containing protein</fullName>
    </recommendedName>
</protein>
<dbReference type="STRING" id="905079.L1K2H8"/>
<dbReference type="RefSeq" id="XP_005842021.1">
    <property type="nucleotide sequence ID" value="XM_005841964.1"/>
</dbReference>
<dbReference type="HOGENOM" id="CLU_532609_0_0_1"/>
<feature type="transmembrane region" description="Helical" evidence="6">
    <location>
        <begin position="49"/>
        <end position="69"/>
    </location>
</feature>
<keyword evidence="9" id="KW-1185">Reference proteome</keyword>
<proteinExistence type="predicted"/>
<feature type="transmembrane region" description="Helical" evidence="6">
    <location>
        <begin position="20"/>
        <end position="37"/>
    </location>
</feature>
<evidence type="ECO:0000256" key="6">
    <source>
        <dbReference type="SAM" id="Phobius"/>
    </source>
</evidence>
<feature type="transmembrane region" description="Helical" evidence="6">
    <location>
        <begin position="81"/>
        <end position="102"/>
    </location>
</feature>
<feature type="transmembrane region" description="Helical" evidence="6">
    <location>
        <begin position="166"/>
        <end position="185"/>
    </location>
</feature>
<evidence type="ECO:0000256" key="1">
    <source>
        <dbReference type="ARBA" id="ARBA00004141"/>
    </source>
</evidence>
<evidence type="ECO:0000313" key="7">
    <source>
        <dbReference type="EMBL" id="EKX55041.1"/>
    </source>
</evidence>
<feature type="transmembrane region" description="Helical" evidence="6">
    <location>
        <begin position="321"/>
        <end position="339"/>
    </location>
</feature>
<evidence type="ECO:0000313" key="8">
    <source>
        <dbReference type="EnsemblProtists" id="EKX55041"/>
    </source>
</evidence>
<feature type="transmembrane region" description="Helical" evidence="6">
    <location>
        <begin position="414"/>
        <end position="433"/>
    </location>
</feature>
<dbReference type="EnsemblProtists" id="EKX55041">
    <property type="protein sequence ID" value="EKX55041"/>
    <property type="gene ID" value="GUITHDRAFT_99681"/>
</dbReference>
<keyword evidence="5 6" id="KW-0472">Membrane</keyword>
<organism evidence="7">
    <name type="scientific">Guillardia theta (strain CCMP2712)</name>
    <name type="common">Cryptophyte</name>
    <dbReference type="NCBI Taxonomy" id="905079"/>
    <lineage>
        <taxon>Eukaryota</taxon>
        <taxon>Cryptophyceae</taxon>
        <taxon>Pyrenomonadales</taxon>
        <taxon>Geminigeraceae</taxon>
        <taxon>Guillardia</taxon>
    </lineage>
</organism>
<feature type="transmembrane region" description="Helical" evidence="6">
    <location>
        <begin position="280"/>
        <end position="301"/>
    </location>
</feature>
<evidence type="ECO:0000313" key="9">
    <source>
        <dbReference type="Proteomes" id="UP000011087"/>
    </source>
</evidence>
<dbReference type="OrthoDB" id="5086884at2759"/>
<dbReference type="KEGG" id="gtt:GUITHDRAFT_99681"/>
<dbReference type="AlphaFoldDB" id="L1K2H8"/>
<evidence type="ECO:0000256" key="4">
    <source>
        <dbReference type="ARBA" id="ARBA00022989"/>
    </source>
</evidence>
<feature type="transmembrane region" description="Helical" evidence="6">
    <location>
        <begin position="351"/>
        <end position="369"/>
    </location>
</feature>
<gene>
    <name evidence="7" type="ORF">GUITHDRAFT_99681</name>
</gene>
<dbReference type="Proteomes" id="UP000011087">
    <property type="component" value="Unassembled WGS sequence"/>
</dbReference>
<dbReference type="PANTHER" id="PTHR23506">
    <property type="entry name" value="GH10249P"/>
    <property type="match status" value="1"/>
</dbReference>
<comment type="subcellular location">
    <subcellularLocation>
        <location evidence="1">Membrane</location>
        <topology evidence="1">Multi-pass membrane protein</topology>
    </subcellularLocation>
</comment>
<dbReference type="SUPFAM" id="SSF103473">
    <property type="entry name" value="MFS general substrate transporter"/>
    <property type="match status" value="1"/>
</dbReference>
<dbReference type="GeneID" id="17311539"/>
<dbReference type="GO" id="GO:0022857">
    <property type="term" value="F:transmembrane transporter activity"/>
    <property type="evidence" value="ECO:0007669"/>
    <property type="project" value="InterPro"/>
</dbReference>
<dbReference type="Pfam" id="PF07690">
    <property type="entry name" value="MFS_1"/>
    <property type="match status" value="1"/>
</dbReference>
<name>L1K2H8_GUITC</name>
<dbReference type="PANTHER" id="PTHR23506:SF26">
    <property type="entry name" value="MFS-TYPE TRANSPORTER SLC18B1"/>
    <property type="match status" value="1"/>
</dbReference>
<dbReference type="InterPro" id="IPR050930">
    <property type="entry name" value="MFS_Vesicular_Transporter"/>
</dbReference>
<dbReference type="GO" id="GO:0016020">
    <property type="term" value="C:membrane"/>
    <property type="evidence" value="ECO:0007669"/>
    <property type="project" value="UniProtKB-SubCell"/>
</dbReference>
<evidence type="ECO:0008006" key="10">
    <source>
        <dbReference type="Google" id="ProtNLM"/>
    </source>
</evidence>
<sequence length="512" mass="54669">MSTFGPGSPLSYPEMQGCESLHIFAHCIGFYPLVAWLHSHGHEHFVRNLALVATLSTMMTVSLIAPFFPGYAKENLDAPETVIGLIVACNPFAQVMSTPLWSFLSTKISRSDRLSLGLSILAIGTIMFAYSNQVTTFMIARALQGIGSQGSNSAALALVIERDLGLIEFIVGVGYMIGPAVGGISYRYFGFQIAVMLPAVICVLIACAVKLSFQHRETLIRSASNEYLIVPQEEEGEGEIRSTANVGEGCSQVSAGGGSESQPGDTIVDKDALWQSWKRLTNPPVLCICFGIVAHAAAQGFKELALARHLKIALGADSSTAGMVFMIEPIMYSIFSFVFGKHSSENKVKEVRRVIVGLFLYGIGVYLLATPDIFALSLQNLEGLGAGGGSGAKSAAAGPLGDFVPIQLTVFSEWILDICSLLLMGIGSAAILVPSVPYMLSVTLHFWPPEHDSESDLAILDQRATEDSLSGLYSAIWSIGELMGPPLGHLFSSPLTCSNSAHRRISPSVSSP</sequence>
<dbReference type="OMA" id="RLNFEWA"/>
<keyword evidence="4 6" id="KW-1133">Transmembrane helix</keyword>
<feature type="transmembrane region" description="Helical" evidence="6">
    <location>
        <begin position="191"/>
        <end position="213"/>
    </location>
</feature>
<evidence type="ECO:0000256" key="3">
    <source>
        <dbReference type="ARBA" id="ARBA00022692"/>
    </source>
</evidence>
<dbReference type="EMBL" id="JH992966">
    <property type="protein sequence ID" value="EKX55041.1"/>
    <property type="molecule type" value="Genomic_DNA"/>
</dbReference>